<gene>
    <name evidence="1" type="ORF">METZ01_LOCUS415601</name>
</gene>
<evidence type="ECO:0000313" key="1">
    <source>
        <dbReference type="EMBL" id="SVD62747.1"/>
    </source>
</evidence>
<proteinExistence type="predicted"/>
<accession>A0A382WV52</accession>
<protein>
    <submittedName>
        <fullName evidence="1">Uncharacterized protein</fullName>
    </submittedName>
</protein>
<sequence>MDSFDAFQDEEFEQLNEAILKAIISSRDVEKVLQDFKCKDLINEMAVVNLILSLEELSGLMFSGSPDKRMHNLEPLAENQPLEKQQVENQMVDNTTKKNSCTSSSHYLVDGKVLSRNEILFEKYYQGLFNEKQWLKRAKIRI</sequence>
<dbReference type="AlphaFoldDB" id="A0A382WV52"/>
<organism evidence="1">
    <name type="scientific">marine metagenome</name>
    <dbReference type="NCBI Taxonomy" id="408172"/>
    <lineage>
        <taxon>unclassified sequences</taxon>
        <taxon>metagenomes</taxon>
        <taxon>ecological metagenomes</taxon>
    </lineage>
</organism>
<dbReference type="EMBL" id="UINC01162794">
    <property type="protein sequence ID" value="SVD62747.1"/>
    <property type="molecule type" value="Genomic_DNA"/>
</dbReference>
<reference evidence="1" key="1">
    <citation type="submission" date="2018-05" db="EMBL/GenBank/DDBJ databases">
        <authorList>
            <person name="Lanie J.A."/>
            <person name="Ng W.-L."/>
            <person name="Kazmierczak K.M."/>
            <person name="Andrzejewski T.M."/>
            <person name="Davidsen T.M."/>
            <person name="Wayne K.J."/>
            <person name="Tettelin H."/>
            <person name="Glass J.I."/>
            <person name="Rusch D."/>
            <person name="Podicherti R."/>
            <person name="Tsui H.-C.T."/>
            <person name="Winkler M.E."/>
        </authorList>
    </citation>
    <scope>NUCLEOTIDE SEQUENCE</scope>
</reference>
<name>A0A382WV52_9ZZZZ</name>